<dbReference type="EMBL" id="JANPWB010000012">
    <property type="protein sequence ID" value="KAJ1114730.1"/>
    <property type="molecule type" value="Genomic_DNA"/>
</dbReference>
<comment type="caution">
    <text evidence="2">The sequence shown here is derived from an EMBL/GenBank/DDBJ whole genome shotgun (WGS) entry which is preliminary data.</text>
</comment>
<gene>
    <name evidence="2" type="ORF">NDU88_002961</name>
</gene>
<name>A0AAV7NII5_PLEWA</name>
<keyword evidence="3" id="KW-1185">Reference proteome</keyword>
<feature type="compositionally biased region" description="Low complexity" evidence="1">
    <location>
        <begin position="206"/>
        <end position="217"/>
    </location>
</feature>
<dbReference type="AlphaFoldDB" id="A0AAV7NII5"/>
<accession>A0AAV7NII5</accession>
<feature type="region of interest" description="Disordered" evidence="1">
    <location>
        <begin position="29"/>
        <end position="91"/>
    </location>
</feature>
<protein>
    <submittedName>
        <fullName evidence="2">Uncharacterized protein</fullName>
    </submittedName>
</protein>
<proteinExistence type="predicted"/>
<organism evidence="2 3">
    <name type="scientific">Pleurodeles waltl</name>
    <name type="common">Iberian ribbed newt</name>
    <dbReference type="NCBI Taxonomy" id="8319"/>
    <lineage>
        <taxon>Eukaryota</taxon>
        <taxon>Metazoa</taxon>
        <taxon>Chordata</taxon>
        <taxon>Craniata</taxon>
        <taxon>Vertebrata</taxon>
        <taxon>Euteleostomi</taxon>
        <taxon>Amphibia</taxon>
        <taxon>Batrachia</taxon>
        <taxon>Caudata</taxon>
        <taxon>Salamandroidea</taxon>
        <taxon>Salamandridae</taxon>
        <taxon>Pleurodelinae</taxon>
        <taxon>Pleurodeles</taxon>
    </lineage>
</organism>
<sequence>MREQGRKVTRGPQSVLLVASRWSVPSLLEAPEGSRHSASRPSKHLPAASRRADASGCVSLTIESPWPPGATKRDPNASAGGSGTNASQKAGVVASSAAHHPVIWRNSIGVQDQSKRPAPAIRAVLEQQRDVREQGRQVTRSLQSVLVVAGRWGVPSLPVALEGNRHSASSPSEHLWAASRRANASGSVGLTSAPPWLPGEIEQDPSASAGGSGTNASQEAGMVARKLV</sequence>
<feature type="region of interest" description="Disordered" evidence="1">
    <location>
        <begin position="184"/>
        <end position="228"/>
    </location>
</feature>
<evidence type="ECO:0000256" key="1">
    <source>
        <dbReference type="SAM" id="MobiDB-lite"/>
    </source>
</evidence>
<dbReference type="Proteomes" id="UP001066276">
    <property type="component" value="Chromosome 8"/>
</dbReference>
<reference evidence="2" key="1">
    <citation type="journal article" date="2022" name="bioRxiv">
        <title>Sequencing and chromosome-scale assembly of the giantPleurodeles waltlgenome.</title>
        <authorList>
            <person name="Brown T."/>
            <person name="Elewa A."/>
            <person name="Iarovenko S."/>
            <person name="Subramanian E."/>
            <person name="Araus A.J."/>
            <person name="Petzold A."/>
            <person name="Susuki M."/>
            <person name="Suzuki K.-i.T."/>
            <person name="Hayashi T."/>
            <person name="Toyoda A."/>
            <person name="Oliveira C."/>
            <person name="Osipova E."/>
            <person name="Leigh N.D."/>
            <person name="Simon A."/>
            <person name="Yun M.H."/>
        </authorList>
    </citation>
    <scope>NUCLEOTIDE SEQUENCE</scope>
    <source>
        <strain evidence="2">20211129_DDA</strain>
        <tissue evidence="2">Liver</tissue>
    </source>
</reference>
<evidence type="ECO:0000313" key="3">
    <source>
        <dbReference type="Proteomes" id="UP001066276"/>
    </source>
</evidence>
<evidence type="ECO:0000313" key="2">
    <source>
        <dbReference type="EMBL" id="KAJ1114730.1"/>
    </source>
</evidence>